<accession>A0ABS8CMW4</accession>
<evidence type="ECO:0000256" key="2">
    <source>
        <dbReference type="ARBA" id="ARBA00022695"/>
    </source>
</evidence>
<dbReference type="Pfam" id="PF02348">
    <property type="entry name" value="CTP_transf_3"/>
    <property type="match status" value="1"/>
</dbReference>
<dbReference type="PANTHER" id="PTHR42866">
    <property type="entry name" value="3-DEOXY-MANNO-OCTULOSONATE CYTIDYLYLTRANSFERASE"/>
    <property type="match status" value="1"/>
</dbReference>
<organism evidence="4 5">
    <name type="scientific">Pseudogemmobacter faecipullorum</name>
    <dbReference type="NCBI Taxonomy" id="2755041"/>
    <lineage>
        <taxon>Bacteria</taxon>
        <taxon>Pseudomonadati</taxon>
        <taxon>Pseudomonadota</taxon>
        <taxon>Alphaproteobacteria</taxon>
        <taxon>Rhodobacterales</taxon>
        <taxon>Paracoccaceae</taxon>
        <taxon>Pseudogemmobacter</taxon>
    </lineage>
</organism>
<name>A0ABS8CMW4_9RHOB</name>
<evidence type="ECO:0000256" key="3">
    <source>
        <dbReference type="ARBA" id="ARBA00022985"/>
    </source>
</evidence>
<dbReference type="SUPFAM" id="SSF53448">
    <property type="entry name" value="Nucleotide-diphospho-sugar transferases"/>
    <property type="match status" value="1"/>
</dbReference>
<dbReference type="CDD" id="cd02517">
    <property type="entry name" value="CMP-KDO-Synthetase"/>
    <property type="match status" value="1"/>
</dbReference>
<dbReference type="RefSeq" id="WP_226935870.1">
    <property type="nucleotide sequence ID" value="NZ_JACDXX010000010.1"/>
</dbReference>
<evidence type="ECO:0000256" key="1">
    <source>
        <dbReference type="ARBA" id="ARBA00022679"/>
    </source>
</evidence>
<dbReference type="InterPro" id="IPR003329">
    <property type="entry name" value="Cytidylyl_trans"/>
</dbReference>
<keyword evidence="5" id="KW-1185">Reference proteome</keyword>
<comment type="caution">
    <text evidence="4">The sequence shown here is derived from an EMBL/GenBank/DDBJ whole genome shotgun (WGS) entry which is preliminary data.</text>
</comment>
<keyword evidence="3" id="KW-0448">Lipopolysaccharide biosynthesis</keyword>
<gene>
    <name evidence="4" type="ORF">H0485_12035</name>
</gene>
<evidence type="ECO:0000313" key="5">
    <source>
        <dbReference type="Proteomes" id="UP001198571"/>
    </source>
</evidence>
<sequence>METVIIIPARYASTRYPGKPLATLKGANGVARSLLERSVIAGRRAVEEAGGRTGLYVATDDARIAAEARRIGAEVIMTSVTARNGTERVAEALQNAGLSPEIVINLQGDAPLTPPHFVTALIAHMRKNPGAGIATPILRCDAEAVQNFIADRAAGRVGATTVVANQLGQALYFSKEVIPFTNGQGVVAGEVPVFHHVGLYAYRPAALAAYGSWQPGPLESLEGLEQLRFLENGHPVDVVEVTAPGAKFWELNNPSDVALIEGYLARMGED</sequence>
<proteinExistence type="predicted"/>
<dbReference type="NCBIfam" id="NF003950">
    <property type="entry name" value="PRK05450.1-3"/>
    <property type="match status" value="1"/>
</dbReference>
<keyword evidence="1" id="KW-0808">Transferase</keyword>
<dbReference type="InterPro" id="IPR004528">
    <property type="entry name" value="KdsB"/>
</dbReference>
<evidence type="ECO:0000313" key="4">
    <source>
        <dbReference type="EMBL" id="MCB5410723.1"/>
    </source>
</evidence>
<reference evidence="4 5" key="1">
    <citation type="submission" date="2020-07" db="EMBL/GenBank/DDBJ databases">
        <title>Pseudogemmobacter sp. nov., isolated from poultry manure in Taiwan.</title>
        <authorList>
            <person name="Lin S.-Y."/>
            <person name="Tang Y.-S."/>
            <person name="Young C.-C."/>
        </authorList>
    </citation>
    <scope>NUCLEOTIDE SEQUENCE [LARGE SCALE GENOMIC DNA]</scope>
    <source>
        <strain evidence="4 5">CC-YST710</strain>
    </source>
</reference>
<dbReference type="Proteomes" id="UP001198571">
    <property type="component" value="Unassembled WGS sequence"/>
</dbReference>
<dbReference type="GO" id="GO:0016779">
    <property type="term" value="F:nucleotidyltransferase activity"/>
    <property type="evidence" value="ECO:0007669"/>
    <property type="project" value="UniProtKB-KW"/>
</dbReference>
<dbReference type="PANTHER" id="PTHR42866:SF2">
    <property type="entry name" value="3-DEOXY-MANNO-OCTULOSONATE CYTIDYLYLTRANSFERASE, MITOCHONDRIAL"/>
    <property type="match status" value="1"/>
</dbReference>
<dbReference type="NCBIfam" id="NF003952">
    <property type="entry name" value="PRK05450.1-5"/>
    <property type="match status" value="1"/>
</dbReference>
<protein>
    <submittedName>
        <fullName evidence="4">3-deoxy-manno-octulosonate cytidylyltransferase</fullName>
    </submittedName>
</protein>
<dbReference type="EMBL" id="JACDXX010000010">
    <property type="protein sequence ID" value="MCB5410723.1"/>
    <property type="molecule type" value="Genomic_DNA"/>
</dbReference>
<keyword evidence="2 4" id="KW-0548">Nucleotidyltransferase</keyword>
<dbReference type="Gene3D" id="3.90.550.10">
    <property type="entry name" value="Spore Coat Polysaccharide Biosynthesis Protein SpsA, Chain A"/>
    <property type="match status" value="1"/>
</dbReference>
<dbReference type="InterPro" id="IPR029044">
    <property type="entry name" value="Nucleotide-diphossugar_trans"/>
</dbReference>